<dbReference type="PANTHER" id="PTHR36302:SF1">
    <property type="entry name" value="COPPER CHAPERONE PCU(A)C"/>
    <property type="match status" value="1"/>
</dbReference>
<dbReference type="RefSeq" id="WP_127186689.1">
    <property type="nucleotide sequence ID" value="NZ_RZNJ01000001.1"/>
</dbReference>
<dbReference type="Pfam" id="PF04314">
    <property type="entry name" value="PCuAC"/>
    <property type="match status" value="1"/>
</dbReference>
<dbReference type="PANTHER" id="PTHR36302">
    <property type="entry name" value="BLR7088 PROTEIN"/>
    <property type="match status" value="1"/>
</dbReference>
<dbReference type="OrthoDB" id="9796962at2"/>
<dbReference type="SUPFAM" id="SSF110087">
    <property type="entry name" value="DR1885-like metal-binding protein"/>
    <property type="match status" value="1"/>
</dbReference>
<dbReference type="AlphaFoldDB" id="A0A433XKG8"/>
<keyword evidence="1" id="KW-0732">Signal</keyword>
<dbReference type="InterPro" id="IPR007410">
    <property type="entry name" value="LpqE-like"/>
</dbReference>
<evidence type="ECO:0000313" key="3">
    <source>
        <dbReference type="Proteomes" id="UP000281547"/>
    </source>
</evidence>
<dbReference type="Gene3D" id="2.60.40.1890">
    <property type="entry name" value="PCu(A)C copper chaperone"/>
    <property type="match status" value="1"/>
</dbReference>
<name>A0A433XKG8_9HYPH</name>
<evidence type="ECO:0000256" key="1">
    <source>
        <dbReference type="SAM" id="SignalP"/>
    </source>
</evidence>
<dbReference type="EMBL" id="RZNJ01000001">
    <property type="protein sequence ID" value="RUT34570.1"/>
    <property type="molecule type" value="Genomic_DNA"/>
</dbReference>
<dbReference type="InterPro" id="IPR036182">
    <property type="entry name" value="PCuAC_sf"/>
</dbReference>
<gene>
    <name evidence="2" type="ORF">EMQ25_00980</name>
</gene>
<organism evidence="2 3">
    <name type="scientific">Arsenicitalea aurantiaca</name>
    <dbReference type="NCBI Taxonomy" id="1783274"/>
    <lineage>
        <taxon>Bacteria</taxon>
        <taxon>Pseudomonadati</taxon>
        <taxon>Pseudomonadota</taxon>
        <taxon>Alphaproteobacteria</taxon>
        <taxon>Hyphomicrobiales</taxon>
        <taxon>Devosiaceae</taxon>
        <taxon>Arsenicitalea</taxon>
    </lineage>
</organism>
<reference evidence="2 3" key="1">
    <citation type="journal article" date="2016" name="Int. J. Syst. Evol. Microbiol.">
        <title>Arsenicitalea aurantiaca gen. nov., sp. nov., a new member of the family Hyphomicrobiaceae, isolated from high-arsenic sediment.</title>
        <authorList>
            <person name="Mu Y."/>
            <person name="Zhou L."/>
            <person name="Zeng X.C."/>
            <person name="Liu L."/>
            <person name="Pan Y."/>
            <person name="Chen X."/>
            <person name="Wang J."/>
            <person name="Li S."/>
            <person name="Li W.J."/>
            <person name="Wang Y."/>
        </authorList>
    </citation>
    <scope>NUCLEOTIDE SEQUENCE [LARGE SCALE GENOMIC DNA]</scope>
    <source>
        <strain evidence="2 3">42-50</strain>
    </source>
</reference>
<protein>
    <submittedName>
        <fullName evidence="2">Copper chaperone PCu(A)C</fullName>
    </submittedName>
</protein>
<evidence type="ECO:0000313" key="2">
    <source>
        <dbReference type="EMBL" id="RUT34570.1"/>
    </source>
</evidence>
<sequence>MKTTLTSLLVFALLAGQPALAQDAAHAHDGAHDAAHAADSARDVVIAGDLEISGAFTRATPPNAPVGGGYLVIANRGDADDRLIGGSTAIAGALEIHEMAVTNDVMTMRELPEGLVIPAGETVTLEPGGYHLMLMQLSAPIVEGVPVTVTLEFERAGTVEIDLAVAAPGARTAPGADHGHHAH</sequence>
<comment type="caution">
    <text evidence="2">The sequence shown here is derived from an EMBL/GenBank/DDBJ whole genome shotgun (WGS) entry which is preliminary data.</text>
</comment>
<dbReference type="InterPro" id="IPR058248">
    <property type="entry name" value="Lxx211020-like"/>
</dbReference>
<proteinExistence type="predicted"/>
<dbReference type="Proteomes" id="UP000281547">
    <property type="component" value="Unassembled WGS sequence"/>
</dbReference>
<accession>A0A433XKG8</accession>
<keyword evidence="3" id="KW-1185">Reference proteome</keyword>
<feature type="chain" id="PRO_5019021898" evidence="1">
    <location>
        <begin position="22"/>
        <end position="183"/>
    </location>
</feature>
<feature type="signal peptide" evidence="1">
    <location>
        <begin position="1"/>
        <end position="21"/>
    </location>
</feature>